<accession>A0A2T5FZS8</accession>
<keyword evidence="1 2" id="KW-0238">DNA-binding</keyword>
<sequence length="214" mass="23789">MMESRRPVSPKVPRGEARRRELLLEAARILLRDGLDGASMDSIAAEAGASKATLYRHFGDRTGLVVAVVHHLCNAFVSDVVQDPPPDADLHDALKIILSQLIQVLAKPQHPDFFRLIVSGTKLDPAIGRAWHQHGPMMWQRMLRDVFERQRALGRISANADYSQYPELLFNAVFTEAIVRTVILDKDGIVSDESTGHLDTLLHLIIGNISSNCQ</sequence>
<dbReference type="InterPro" id="IPR039536">
    <property type="entry name" value="TetR_C_Proteobacteria"/>
</dbReference>
<dbReference type="SUPFAM" id="SSF48498">
    <property type="entry name" value="Tetracyclin repressor-like, C-terminal domain"/>
    <property type="match status" value="1"/>
</dbReference>
<feature type="domain" description="HTH tetR-type" evidence="3">
    <location>
        <begin position="16"/>
        <end position="76"/>
    </location>
</feature>
<evidence type="ECO:0000259" key="3">
    <source>
        <dbReference type="PROSITE" id="PS50977"/>
    </source>
</evidence>
<evidence type="ECO:0000256" key="1">
    <source>
        <dbReference type="ARBA" id="ARBA00023125"/>
    </source>
</evidence>
<dbReference type="GO" id="GO:0003700">
    <property type="term" value="F:DNA-binding transcription factor activity"/>
    <property type="evidence" value="ECO:0007669"/>
    <property type="project" value="TreeGrafter"/>
</dbReference>
<dbReference type="RefSeq" id="WP_107967023.1">
    <property type="nucleotide sequence ID" value="NZ_NWBU01000005.1"/>
</dbReference>
<dbReference type="PROSITE" id="PS50977">
    <property type="entry name" value="HTH_TETR_2"/>
    <property type="match status" value="1"/>
</dbReference>
<dbReference type="GO" id="GO:0000976">
    <property type="term" value="F:transcription cis-regulatory region binding"/>
    <property type="evidence" value="ECO:0007669"/>
    <property type="project" value="TreeGrafter"/>
</dbReference>
<dbReference type="PANTHER" id="PTHR30055">
    <property type="entry name" value="HTH-TYPE TRANSCRIPTIONAL REGULATOR RUTR"/>
    <property type="match status" value="1"/>
</dbReference>
<evidence type="ECO:0000256" key="2">
    <source>
        <dbReference type="PROSITE-ProRule" id="PRU00335"/>
    </source>
</evidence>
<dbReference type="Pfam" id="PF14246">
    <property type="entry name" value="TetR_C_7"/>
    <property type="match status" value="1"/>
</dbReference>
<dbReference type="InterPro" id="IPR009057">
    <property type="entry name" value="Homeodomain-like_sf"/>
</dbReference>
<proteinExistence type="predicted"/>
<gene>
    <name evidence="4" type="ORF">CLG96_06260</name>
</gene>
<dbReference type="Pfam" id="PF00440">
    <property type="entry name" value="TetR_N"/>
    <property type="match status" value="1"/>
</dbReference>
<evidence type="ECO:0000313" key="4">
    <source>
        <dbReference type="EMBL" id="PTQ12157.1"/>
    </source>
</evidence>
<dbReference type="InterPro" id="IPR001647">
    <property type="entry name" value="HTH_TetR"/>
</dbReference>
<dbReference type="AlphaFoldDB" id="A0A2T5FZS8"/>
<dbReference type="InterPro" id="IPR050109">
    <property type="entry name" value="HTH-type_TetR-like_transc_reg"/>
</dbReference>
<dbReference type="Gene3D" id="1.10.357.10">
    <property type="entry name" value="Tetracycline Repressor, domain 2"/>
    <property type="match status" value="1"/>
</dbReference>
<protein>
    <recommendedName>
        <fullName evidence="3">HTH tetR-type domain-containing protein</fullName>
    </recommendedName>
</protein>
<dbReference type="EMBL" id="NWBU01000005">
    <property type="protein sequence ID" value="PTQ12157.1"/>
    <property type="molecule type" value="Genomic_DNA"/>
</dbReference>
<reference evidence="4 5" key="1">
    <citation type="submission" date="2017-09" db="EMBL/GenBank/DDBJ databases">
        <title>Sphingomonas panjinensis sp.nov., isolated from oil-contaminated soil.</title>
        <authorList>
            <person name="Wang L."/>
            <person name="Chen L."/>
        </authorList>
    </citation>
    <scope>NUCLEOTIDE SEQUENCE [LARGE SCALE GENOMIC DNA]</scope>
    <source>
        <strain evidence="4 5">FW-11</strain>
    </source>
</reference>
<dbReference type="PRINTS" id="PR00455">
    <property type="entry name" value="HTHTETR"/>
</dbReference>
<dbReference type="SUPFAM" id="SSF46689">
    <property type="entry name" value="Homeodomain-like"/>
    <property type="match status" value="1"/>
</dbReference>
<feature type="DNA-binding region" description="H-T-H motif" evidence="2">
    <location>
        <begin position="39"/>
        <end position="58"/>
    </location>
</feature>
<keyword evidence="5" id="KW-1185">Reference proteome</keyword>
<dbReference type="InterPro" id="IPR036271">
    <property type="entry name" value="Tet_transcr_reg_TetR-rel_C_sf"/>
</dbReference>
<comment type="caution">
    <text evidence="4">The sequence shown here is derived from an EMBL/GenBank/DDBJ whole genome shotgun (WGS) entry which is preliminary data.</text>
</comment>
<dbReference type="OrthoDB" id="9795011at2"/>
<dbReference type="Proteomes" id="UP000244162">
    <property type="component" value="Unassembled WGS sequence"/>
</dbReference>
<name>A0A2T5FZS8_9SPHN</name>
<organism evidence="4 5">
    <name type="scientific">Sphingomonas oleivorans</name>
    <dbReference type="NCBI Taxonomy" id="1735121"/>
    <lineage>
        <taxon>Bacteria</taxon>
        <taxon>Pseudomonadati</taxon>
        <taxon>Pseudomonadota</taxon>
        <taxon>Alphaproteobacteria</taxon>
        <taxon>Sphingomonadales</taxon>
        <taxon>Sphingomonadaceae</taxon>
        <taxon>Sphingomonas</taxon>
    </lineage>
</organism>
<dbReference type="PANTHER" id="PTHR30055:SF146">
    <property type="entry name" value="HTH-TYPE TRANSCRIPTIONAL DUAL REGULATOR CECR"/>
    <property type="match status" value="1"/>
</dbReference>
<evidence type="ECO:0000313" key="5">
    <source>
        <dbReference type="Proteomes" id="UP000244162"/>
    </source>
</evidence>